<dbReference type="AlphaFoldDB" id="A0A3R6A6K2"/>
<proteinExistence type="predicted"/>
<comment type="caution">
    <text evidence="1">The sequence shown here is derived from an EMBL/GenBank/DDBJ whole genome shotgun (WGS) entry which is preliminary data.</text>
</comment>
<accession>A0A3R6A6K2</accession>
<dbReference type="Proteomes" id="UP000284465">
    <property type="component" value="Unassembled WGS sequence"/>
</dbReference>
<gene>
    <name evidence="1" type="ORF">DW927_13755</name>
</gene>
<evidence type="ECO:0000313" key="1">
    <source>
        <dbReference type="EMBL" id="RHA65599.1"/>
    </source>
</evidence>
<evidence type="ECO:0000313" key="2">
    <source>
        <dbReference type="Proteomes" id="UP000284465"/>
    </source>
</evidence>
<sequence length="69" mass="7756">MNIAALKCKTLVRQFHHIVDAIGNEAGISYVVNGKTRRKILCSCKRHMLCKLLSIACIAGIFLRKNKED</sequence>
<name>A0A3R6A6K2_9FIRM</name>
<reference evidence="1 2" key="1">
    <citation type="submission" date="2018-08" db="EMBL/GenBank/DDBJ databases">
        <title>A genome reference for cultivated species of the human gut microbiota.</title>
        <authorList>
            <person name="Zou Y."/>
            <person name="Xue W."/>
            <person name="Luo G."/>
        </authorList>
    </citation>
    <scope>NUCLEOTIDE SEQUENCE [LARGE SCALE GENOMIC DNA]</scope>
    <source>
        <strain evidence="1 2">AM43-11</strain>
    </source>
</reference>
<organism evidence="1 2">
    <name type="scientific">Roseburia intestinalis</name>
    <dbReference type="NCBI Taxonomy" id="166486"/>
    <lineage>
        <taxon>Bacteria</taxon>
        <taxon>Bacillati</taxon>
        <taxon>Bacillota</taxon>
        <taxon>Clostridia</taxon>
        <taxon>Lachnospirales</taxon>
        <taxon>Lachnospiraceae</taxon>
        <taxon>Roseburia</taxon>
    </lineage>
</organism>
<dbReference type="EMBL" id="QSFP01000017">
    <property type="protein sequence ID" value="RHA65599.1"/>
    <property type="molecule type" value="Genomic_DNA"/>
</dbReference>
<protein>
    <submittedName>
        <fullName evidence="1">Uncharacterized protein</fullName>
    </submittedName>
</protein>